<keyword evidence="3" id="KW-1185">Reference proteome</keyword>
<evidence type="ECO:0000313" key="2">
    <source>
        <dbReference type="EMBL" id="RKO85736.1"/>
    </source>
</evidence>
<dbReference type="EMBL" id="KZ998796">
    <property type="protein sequence ID" value="RKO85736.1"/>
    <property type="molecule type" value="Genomic_DNA"/>
</dbReference>
<protein>
    <submittedName>
        <fullName evidence="2">Uncharacterized protein</fullName>
    </submittedName>
</protein>
<reference evidence="3" key="1">
    <citation type="journal article" date="2018" name="Nat. Microbiol.">
        <title>Leveraging single-cell genomics to expand the fungal tree of life.</title>
        <authorList>
            <person name="Ahrendt S.R."/>
            <person name="Quandt C.A."/>
            <person name="Ciobanu D."/>
            <person name="Clum A."/>
            <person name="Salamov A."/>
            <person name="Andreopoulos B."/>
            <person name="Cheng J.F."/>
            <person name="Woyke T."/>
            <person name="Pelin A."/>
            <person name="Henrissat B."/>
            <person name="Reynolds N.K."/>
            <person name="Benny G.L."/>
            <person name="Smith M.E."/>
            <person name="James T.Y."/>
            <person name="Grigoriev I.V."/>
        </authorList>
    </citation>
    <scope>NUCLEOTIDE SEQUENCE [LARGE SCALE GENOMIC DNA]</scope>
</reference>
<feature type="compositionally biased region" description="Low complexity" evidence="1">
    <location>
        <begin position="318"/>
        <end position="330"/>
    </location>
</feature>
<feature type="region of interest" description="Disordered" evidence="1">
    <location>
        <begin position="312"/>
        <end position="343"/>
    </location>
</feature>
<evidence type="ECO:0000313" key="3">
    <source>
        <dbReference type="Proteomes" id="UP000269721"/>
    </source>
</evidence>
<dbReference type="AlphaFoldDB" id="A0A4P9W6I2"/>
<accession>A0A4P9W6I2</accession>
<proteinExistence type="predicted"/>
<organism evidence="2 3">
    <name type="scientific">Blyttiomyces helicus</name>
    <dbReference type="NCBI Taxonomy" id="388810"/>
    <lineage>
        <taxon>Eukaryota</taxon>
        <taxon>Fungi</taxon>
        <taxon>Fungi incertae sedis</taxon>
        <taxon>Chytridiomycota</taxon>
        <taxon>Chytridiomycota incertae sedis</taxon>
        <taxon>Chytridiomycetes</taxon>
        <taxon>Chytridiomycetes incertae sedis</taxon>
        <taxon>Blyttiomyces</taxon>
    </lineage>
</organism>
<evidence type="ECO:0000256" key="1">
    <source>
        <dbReference type="SAM" id="MobiDB-lite"/>
    </source>
</evidence>
<sequence>MVSAAVVFGAKAHQLLATSREAVQRLQHAPHRCHVSSYQMQRSEMVPIVLTAVALASATTGASKGSAGTPPGEGPMPLSTSGMRGGFAFAGPLFGRSCPSRLRTKRFSWTDPSLSRPGVFLRDFGRAGFDEYVVSQVRDIGGDAAARSGFEAAAALWNMRYAAPEALEGRRAGGDSLLVGAAKVLNGLGRCRVRFQRGLAVEEGLDDGLAPVDLDVVKGCHLGDALRSFAVFSVRQDVVEDSGLEHLRQPHVRCKNRGAGEGRERLGFLFLHFSLLLIQIRALVVAFAVRADRDGTSFGLLGPELVCRDVSGGRSRGSGEPPRCLRLPPQRRGDGRNGEAFGSRVDEDPVDVIFLRSGEAIGSSPGSDGLRGAFEGLPSGSLYRGEFLA</sequence>
<dbReference type="Proteomes" id="UP000269721">
    <property type="component" value="Unassembled WGS sequence"/>
</dbReference>
<gene>
    <name evidence="2" type="ORF">BDK51DRAFT_47662</name>
</gene>
<name>A0A4P9W6I2_9FUNG</name>